<reference evidence="7 8" key="1">
    <citation type="journal article" date="2011" name="J. Bacteriol.">
        <title>Genome sequence of the algicidal bacterium Kordia algicida OT-1.</title>
        <authorList>
            <person name="Lee H.S."/>
            <person name="Kang S.G."/>
            <person name="Kwon K.K."/>
            <person name="Lee J.H."/>
            <person name="Kim S.J."/>
        </authorList>
    </citation>
    <scope>NUCLEOTIDE SEQUENCE [LARGE SCALE GENOMIC DNA]</scope>
    <source>
        <strain evidence="7 8">OT-1</strain>
    </source>
</reference>
<dbReference type="SUPFAM" id="SSF46689">
    <property type="entry name" value="Homeodomain-like"/>
    <property type="match status" value="1"/>
</dbReference>
<sequence>MRFISCITLLLILCCCENVSAQENDSLLKKSYQALKDGYRNLAYSKPKIAEKYAEALFTKATNAGNILEQHEGILLQASSKNYFGDMDAALNHINIVILYATREKNDSLLIKATSQKGKTYFTFGKYKDAIYFYLQLDALARKTKNIRYQIYSNHSIGSIKNIMGDHEGATALFLKNKEIITPIIEEKKYHTLYLNTLIGLISAYTYVDVETAAEYLPELKEMSIAQKDTDALSYYFTLQGIVDYMRKDYDKSLTVLHKADSLVSLLGTKRNLYPICRFRGKTYYEKKMFPEAITEFEAIKSLQKEIEFDDFKFREVLSLLANSYEQIDSTDKALENYRFAHDFAYTDTIQKQITHTNTILKEYDTKTLEDKISSLQLTSKRKEKQNKSLLFISIGLLISLVGLFLAYKKLQRNNKKKFDELLQKLSTEPSKKDVSEATINKFQISDEKVATILEGLEKFEKSEAFLHKNTSLVSVAKKLNTNTSYLSQIVNEHKGLTFKKYITQLRINYVLHALKNDKVLRSYSIKAIAKELGFKSEGAFSRAFKKQTGIYPSFFIKNLTAIS</sequence>
<dbReference type="InterPro" id="IPR011990">
    <property type="entry name" value="TPR-like_helical_dom_sf"/>
</dbReference>
<evidence type="ECO:0000259" key="6">
    <source>
        <dbReference type="PROSITE" id="PS01124"/>
    </source>
</evidence>
<feature type="signal peptide" evidence="5">
    <location>
        <begin position="1"/>
        <end position="21"/>
    </location>
</feature>
<dbReference type="Gene3D" id="1.25.40.10">
    <property type="entry name" value="Tetratricopeptide repeat domain"/>
    <property type="match status" value="2"/>
</dbReference>
<evidence type="ECO:0000313" key="7">
    <source>
        <dbReference type="EMBL" id="EDP98481.1"/>
    </source>
</evidence>
<dbReference type="RefSeq" id="WP_007095492.1">
    <property type="nucleotide sequence ID" value="NZ_CP142125.1"/>
</dbReference>
<keyword evidence="3" id="KW-0804">Transcription</keyword>
<name>A9DL53_9FLAO</name>
<keyword evidence="4" id="KW-1133">Transmembrane helix</keyword>
<evidence type="ECO:0000256" key="2">
    <source>
        <dbReference type="ARBA" id="ARBA00023125"/>
    </source>
</evidence>
<keyword evidence="1" id="KW-0805">Transcription regulation</keyword>
<feature type="chain" id="PRO_5002734655" description="HTH araC/xylS-type domain-containing protein" evidence="5">
    <location>
        <begin position="22"/>
        <end position="564"/>
    </location>
</feature>
<dbReference type="PANTHER" id="PTHR43280:SF2">
    <property type="entry name" value="HTH-TYPE TRANSCRIPTIONAL REGULATOR EXSA"/>
    <property type="match status" value="1"/>
</dbReference>
<dbReference type="STRING" id="391587.KAOT1_14727"/>
<dbReference type="Pfam" id="PF12833">
    <property type="entry name" value="HTH_18"/>
    <property type="match status" value="1"/>
</dbReference>
<dbReference type="OrthoDB" id="5295174at2"/>
<accession>A9DL53</accession>
<evidence type="ECO:0000256" key="5">
    <source>
        <dbReference type="SAM" id="SignalP"/>
    </source>
</evidence>
<organism evidence="7 8">
    <name type="scientific">Kordia algicida OT-1</name>
    <dbReference type="NCBI Taxonomy" id="391587"/>
    <lineage>
        <taxon>Bacteria</taxon>
        <taxon>Pseudomonadati</taxon>
        <taxon>Bacteroidota</taxon>
        <taxon>Flavobacteriia</taxon>
        <taxon>Flavobacteriales</taxon>
        <taxon>Flavobacteriaceae</taxon>
        <taxon>Kordia</taxon>
    </lineage>
</organism>
<protein>
    <recommendedName>
        <fullName evidence="6">HTH araC/xylS-type domain-containing protein</fullName>
    </recommendedName>
</protein>
<evidence type="ECO:0000256" key="4">
    <source>
        <dbReference type="SAM" id="Phobius"/>
    </source>
</evidence>
<dbReference type="GO" id="GO:0003700">
    <property type="term" value="F:DNA-binding transcription factor activity"/>
    <property type="evidence" value="ECO:0007669"/>
    <property type="project" value="InterPro"/>
</dbReference>
<dbReference type="GO" id="GO:0043565">
    <property type="term" value="F:sequence-specific DNA binding"/>
    <property type="evidence" value="ECO:0007669"/>
    <property type="project" value="InterPro"/>
</dbReference>
<dbReference type="PANTHER" id="PTHR43280">
    <property type="entry name" value="ARAC-FAMILY TRANSCRIPTIONAL REGULATOR"/>
    <property type="match status" value="1"/>
</dbReference>
<dbReference type="PROSITE" id="PS01124">
    <property type="entry name" value="HTH_ARAC_FAMILY_2"/>
    <property type="match status" value="1"/>
</dbReference>
<dbReference type="EMBL" id="ABIB01000001">
    <property type="protein sequence ID" value="EDP98481.1"/>
    <property type="molecule type" value="Genomic_DNA"/>
</dbReference>
<dbReference type="AlphaFoldDB" id="A9DL53"/>
<keyword evidence="8" id="KW-1185">Reference proteome</keyword>
<dbReference type="Gene3D" id="1.10.10.60">
    <property type="entry name" value="Homeodomain-like"/>
    <property type="match status" value="2"/>
</dbReference>
<gene>
    <name evidence="7" type="ORF">KAOT1_14727</name>
</gene>
<dbReference type="HOGENOM" id="CLU_030864_0_0_10"/>
<dbReference type="Proteomes" id="UP000002945">
    <property type="component" value="Unassembled WGS sequence"/>
</dbReference>
<proteinExistence type="predicted"/>
<dbReference type="SMART" id="SM00342">
    <property type="entry name" value="HTH_ARAC"/>
    <property type="match status" value="1"/>
</dbReference>
<evidence type="ECO:0000256" key="1">
    <source>
        <dbReference type="ARBA" id="ARBA00023015"/>
    </source>
</evidence>
<comment type="caution">
    <text evidence="7">The sequence shown here is derived from an EMBL/GenBank/DDBJ whole genome shotgun (WGS) entry which is preliminary data.</text>
</comment>
<keyword evidence="4" id="KW-0812">Transmembrane</keyword>
<keyword evidence="2" id="KW-0238">DNA-binding</keyword>
<keyword evidence="4" id="KW-0472">Membrane</keyword>
<feature type="transmembrane region" description="Helical" evidence="4">
    <location>
        <begin position="390"/>
        <end position="408"/>
    </location>
</feature>
<dbReference type="eggNOG" id="COG2207">
    <property type="taxonomic scope" value="Bacteria"/>
</dbReference>
<dbReference type="SUPFAM" id="SSF48452">
    <property type="entry name" value="TPR-like"/>
    <property type="match status" value="2"/>
</dbReference>
<evidence type="ECO:0000313" key="8">
    <source>
        <dbReference type="Proteomes" id="UP000002945"/>
    </source>
</evidence>
<feature type="domain" description="HTH araC/xylS-type" evidence="6">
    <location>
        <begin position="447"/>
        <end position="559"/>
    </location>
</feature>
<keyword evidence="5" id="KW-0732">Signal</keyword>
<dbReference type="InterPro" id="IPR018060">
    <property type="entry name" value="HTH_AraC"/>
</dbReference>
<evidence type="ECO:0000256" key="3">
    <source>
        <dbReference type="ARBA" id="ARBA00023163"/>
    </source>
</evidence>
<dbReference type="InterPro" id="IPR009057">
    <property type="entry name" value="Homeodomain-like_sf"/>
</dbReference>